<name>A0A0F9B2P8_9ZZZZ</name>
<feature type="non-terminal residue" evidence="1">
    <location>
        <position position="1"/>
    </location>
</feature>
<sequence>EKRMKKEITNIILAGLVMAASSQAVHLPQINPIETLEERVVGVNLLYTDKFYISLAYDTDGNGFPDVFKLYEVMYSPSSGWAYLFPNPVSVKYDLNEDKIPDRID</sequence>
<evidence type="ECO:0000313" key="1">
    <source>
        <dbReference type="EMBL" id="KKL08082.1"/>
    </source>
</evidence>
<dbReference type="EMBL" id="LAZR01043022">
    <property type="protein sequence ID" value="KKL08082.1"/>
    <property type="molecule type" value="Genomic_DNA"/>
</dbReference>
<dbReference type="AlphaFoldDB" id="A0A0F9B2P8"/>
<comment type="caution">
    <text evidence="1">The sequence shown here is derived from an EMBL/GenBank/DDBJ whole genome shotgun (WGS) entry which is preliminary data.</text>
</comment>
<organism evidence="1">
    <name type="scientific">marine sediment metagenome</name>
    <dbReference type="NCBI Taxonomy" id="412755"/>
    <lineage>
        <taxon>unclassified sequences</taxon>
        <taxon>metagenomes</taxon>
        <taxon>ecological metagenomes</taxon>
    </lineage>
</organism>
<gene>
    <name evidence="1" type="ORF">LCGC14_2579410</name>
</gene>
<accession>A0A0F9B2P8</accession>
<proteinExistence type="predicted"/>
<reference evidence="1" key="1">
    <citation type="journal article" date="2015" name="Nature">
        <title>Complex archaea that bridge the gap between prokaryotes and eukaryotes.</title>
        <authorList>
            <person name="Spang A."/>
            <person name="Saw J.H."/>
            <person name="Jorgensen S.L."/>
            <person name="Zaremba-Niedzwiedzka K."/>
            <person name="Martijn J."/>
            <person name="Lind A.E."/>
            <person name="van Eijk R."/>
            <person name="Schleper C."/>
            <person name="Guy L."/>
            <person name="Ettema T.J."/>
        </authorList>
    </citation>
    <scope>NUCLEOTIDE SEQUENCE</scope>
</reference>
<protein>
    <submittedName>
        <fullName evidence="1">Uncharacterized protein</fullName>
    </submittedName>
</protein>